<reference evidence="3 4" key="2">
    <citation type="submission" date="2018-11" db="EMBL/GenBank/DDBJ databases">
        <authorList>
            <consortium name="Pathogen Informatics"/>
        </authorList>
    </citation>
    <scope>NUCLEOTIDE SEQUENCE [LARGE SCALE GENOMIC DNA]</scope>
</reference>
<reference evidence="5" key="1">
    <citation type="submission" date="2017-02" db="UniProtKB">
        <authorList>
            <consortium name="WormBaseParasite"/>
        </authorList>
    </citation>
    <scope>IDENTIFICATION</scope>
</reference>
<organism evidence="5">
    <name type="scientific">Thelazia callipaeda</name>
    <name type="common">Oriental eyeworm</name>
    <name type="synonym">Parasitic nematode</name>
    <dbReference type="NCBI Taxonomy" id="103827"/>
    <lineage>
        <taxon>Eukaryota</taxon>
        <taxon>Metazoa</taxon>
        <taxon>Ecdysozoa</taxon>
        <taxon>Nematoda</taxon>
        <taxon>Chromadorea</taxon>
        <taxon>Rhabditida</taxon>
        <taxon>Spirurina</taxon>
        <taxon>Spiruromorpha</taxon>
        <taxon>Thelazioidea</taxon>
        <taxon>Thelaziidae</taxon>
        <taxon>Thelazia</taxon>
    </lineage>
</organism>
<evidence type="ECO:0000313" key="5">
    <source>
        <dbReference type="WBParaSite" id="TCLT_0000515601-mRNA-1"/>
    </source>
</evidence>
<evidence type="ECO:0000313" key="3">
    <source>
        <dbReference type="EMBL" id="VDN02353.1"/>
    </source>
</evidence>
<dbReference type="InterPro" id="IPR052618">
    <property type="entry name" value="ComplexI_NDUFA12"/>
</dbReference>
<dbReference type="InterPro" id="IPR007763">
    <property type="entry name" value="NDUFA12"/>
</dbReference>
<dbReference type="Proteomes" id="UP000276776">
    <property type="component" value="Unassembled WGS sequence"/>
</dbReference>
<dbReference type="GO" id="GO:0045271">
    <property type="term" value="C:respiratory chain complex I"/>
    <property type="evidence" value="ECO:0007669"/>
    <property type="project" value="InterPro"/>
</dbReference>
<sequence length="150" mass="17627">MGTRRPGVPTFIWRNFVDSLGRDRFKKTIVGEDELGNKYYELTKSKRPVKRGFMSVDKYSTVLPPPEWLTWLRGIRNIPPTPEEIMMNRQTEEKVKKKAKEIDQNWNNLLSHEEGNKIPHVESTTVSSDVDTEPANFPRYPEYEQHHKLT</sequence>
<dbReference type="AlphaFoldDB" id="A0A0N5CXM3"/>
<evidence type="ECO:0000313" key="4">
    <source>
        <dbReference type="Proteomes" id="UP000276776"/>
    </source>
</evidence>
<name>A0A0N5CXM3_THECL</name>
<protein>
    <submittedName>
        <fullName evidence="5">NADH dehydrogenase [ubiquinone] 1 alpha subcomplex subunit 12</fullName>
    </submittedName>
</protein>
<comment type="similarity">
    <text evidence="1">Belongs to the complex I NDUFA12 subunit family.</text>
</comment>
<dbReference type="STRING" id="103827.A0A0N5CXM3"/>
<feature type="compositionally biased region" description="Basic and acidic residues" evidence="2">
    <location>
        <begin position="111"/>
        <end position="120"/>
    </location>
</feature>
<proteinExistence type="inferred from homology"/>
<dbReference type="OrthoDB" id="10255576at2759"/>
<keyword evidence="4" id="KW-1185">Reference proteome</keyword>
<evidence type="ECO:0000256" key="1">
    <source>
        <dbReference type="ARBA" id="ARBA00007355"/>
    </source>
</evidence>
<dbReference type="Pfam" id="PF05071">
    <property type="entry name" value="NDUFA12"/>
    <property type="match status" value="1"/>
</dbReference>
<feature type="region of interest" description="Disordered" evidence="2">
    <location>
        <begin position="111"/>
        <end position="150"/>
    </location>
</feature>
<dbReference type="GO" id="GO:0005739">
    <property type="term" value="C:mitochondrion"/>
    <property type="evidence" value="ECO:0007669"/>
    <property type="project" value="TreeGrafter"/>
</dbReference>
<evidence type="ECO:0000256" key="2">
    <source>
        <dbReference type="SAM" id="MobiDB-lite"/>
    </source>
</evidence>
<dbReference type="OMA" id="FIWRNFL"/>
<feature type="compositionally biased region" description="Basic and acidic residues" evidence="2">
    <location>
        <begin position="141"/>
        <end position="150"/>
    </location>
</feature>
<accession>A0A0N5CXM3</accession>
<dbReference type="PANTHER" id="PTHR32470:SF2">
    <property type="entry name" value="NADH DEHYDROGENASE [UBIQUINONE] 1 ALPHA SUBCOMPLEX ASSEMBLY FACTOR 2"/>
    <property type="match status" value="1"/>
</dbReference>
<gene>
    <name evidence="3" type="ORF">TCLT_LOCUS5145</name>
</gene>
<dbReference type="PANTHER" id="PTHR32470">
    <property type="entry name" value="ADH DEHYDROGENASE [UBIQUINONE] 1 ALPHA SUBCOMPLEX ASSEMBLY FACTOR 2"/>
    <property type="match status" value="1"/>
</dbReference>
<dbReference type="GO" id="GO:0032981">
    <property type="term" value="P:mitochondrial respiratory chain complex I assembly"/>
    <property type="evidence" value="ECO:0007669"/>
    <property type="project" value="TreeGrafter"/>
</dbReference>
<dbReference type="WBParaSite" id="TCLT_0000515601-mRNA-1">
    <property type="protein sequence ID" value="TCLT_0000515601-mRNA-1"/>
    <property type="gene ID" value="TCLT_0000515601"/>
</dbReference>
<dbReference type="EMBL" id="UYYF01004323">
    <property type="protein sequence ID" value="VDN02353.1"/>
    <property type="molecule type" value="Genomic_DNA"/>
</dbReference>